<keyword evidence="2" id="KW-1185">Reference proteome</keyword>
<gene>
    <name evidence="1" type="ORF">RJ639_016625</name>
</gene>
<dbReference type="PANTHER" id="PTHR34061">
    <property type="entry name" value="PROTEIN, PUTATIVE-RELATED"/>
    <property type="match status" value="1"/>
</dbReference>
<proteinExistence type="predicted"/>
<dbReference type="PANTHER" id="PTHR34061:SF2">
    <property type="entry name" value="PROTEIN, PUTATIVE-RELATED"/>
    <property type="match status" value="1"/>
</dbReference>
<dbReference type="AlphaFoldDB" id="A0AA88VDX7"/>
<evidence type="ECO:0000313" key="2">
    <source>
        <dbReference type="Proteomes" id="UP001188597"/>
    </source>
</evidence>
<protein>
    <submittedName>
        <fullName evidence="1">Uncharacterized protein</fullName>
    </submittedName>
</protein>
<organism evidence="1 2">
    <name type="scientific">Escallonia herrerae</name>
    <dbReference type="NCBI Taxonomy" id="1293975"/>
    <lineage>
        <taxon>Eukaryota</taxon>
        <taxon>Viridiplantae</taxon>
        <taxon>Streptophyta</taxon>
        <taxon>Embryophyta</taxon>
        <taxon>Tracheophyta</taxon>
        <taxon>Spermatophyta</taxon>
        <taxon>Magnoliopsida</taxon>
        <taxon>eudicotyledons</taxon>
        <taxon>Gunneridae</taxon>
        <taxon>Pentapetalae</taxon>
        <taxon>asterids</taxon>
        <taxon>campanulids</taxon>
        <taxon>Escalloniales</taxon>
        <taxon>Escalloniaceae</taxon>
        <taxon>Escallonia</taxon>
    </lineage>
</organism>
<dbReference type="EMBL" id="JAVXUP010001912">
    <property type="protein sequence ID" value="KAK3007061.1"/>
    <property type="molecule type" value="Genomic_DNA"/>
</dbReference>
<accession>A0AA88VDX7</accession>
<dbReference type="Proteomes" id="UP001188597">
    <property type="component" value="Unassembled WGS sequence"/>
</dbReference>
<comment type="caution">
    <text evidence="1">The sequence shown here is derived from an EMBL/GenBank/DDBJ whole genome shotgun (WGS) entry which is preliminary data.</text>
</comment>
<reference evidence="1" key="1">
    <citation type="submission" date="2022-12" db="EMBL/GenBank/DDBJ databases">
        <title>Draft genome assemblies for two species of Escallonia (Escalloniales).</title>
        <authorList>
            <person name="Chanderbali A."/>
            <person name="Dervinis C."/>
            <person name="Anghel I."/>
            <person name="Soltis D."/>
            <person name="Soltis P."/>
            <person name="Zapata F."/>
        </authorList>
    </citation>
    <scope>NUCLEOTIDE SEQUENCE</scope>
    <source>
        <strain evidence="1">UCBG64.0493</strain>
        <tissue evidence="1">Leaf</tissue>
    </source>
</reference>
<name>A0AA88VDX7_9ASTE</name>
<evidence type="ECO:0000313" key="1">
    <source>
        <dbReference type="EMBL" id="KAK3007061.1"/>
    </source>
</evidence>
<sequence>MAASCPSLFNLRDNPVEPRVRSSSNHGSPGCKKLDGVAMWLINGVASAFFASLERCSCIHIATVDDGDDANEDMPLIFNDGNLRHVSGTGSRRRAGKGRKGEAGVEQQRQFDAVISLTGNSCAANGVGKLLLPFLGLITHQLGTKRLGQLPELY</sequence>